<dbReference type="AlphaFoldDB" id="A0A4V3C463"/>
<dbReference type="Proteomes" id="UP000295499">
    <property type="component" value="Unassembled WGS sequence"/>
</dbReference>
<comment type="caution">
    <text evidence="2">The sequence shown here is derived from an EMBL/GenBank/DDBJ whole genome shotgun (WGS) entry which is preliminary data.</text>
</comment>
<dbReference type="EMBL" id="SNWM01000001">
    <property type="protein sequence ID" value="TDO24748.1"/>
    <property type="molecule type" value="Genomic_DNA"/>
</dbReference>
<proteinExistence type="predicted"/>
<organism evidence="2 3">
    <name type="scientific">Pedobacter duraquae</name>
    <dbReference type="NCBI Taxonomy" id="425511"/>
    <lineage>
        <taxon>Bacteria</taxon>
        <taxon>Pseudomonadati</taxon>
        <taxon>Bacteroidota</taxon>
        <taxon>Sphingobacteriia</taxon>
        <taxon>Sphingobacteriales</taxon>
        <taxon>Sphingobacteriaceae</taxon>
        <taxon>Pedobacter</taxon>
    </lineage>
</organism>
<dbReference type="OrthoDB" id="771082at2"/>
<evidence type="ECO:0000313" key="2">
    <source>
        <dbReference type="EMBL" id="TDO24748.1"/>
    </source>
</evidence>
<evidence type="ECO:0000313" key="3">
    <source>
        <dbReference type="Proteomes" id="UP000295499"/>
    </source>
</evidence>
<evidence type="ECO:0000256" key="1">
    <source>
        <dbReference type="SAM" id="MobiDB-lite"/>
    </source>
</evidence>
<dbReference type="RefSeq" id="WP_133553004.1">
    <property type="nucleotide sequence ID" value="NZ_SNWM01000001.1"/>
</dbReference>
<gene>
    <name evidence="2" type="ORF">CLV32_1041</name>
</gene>
<protein>
    <submittedName>
        <fullName evidence="2">Uncharacterized protein</fullName>
    </submittedName>
</protein>
<keyword evidence="3" id="KW-1185">Reference proteome</keyword>
<feature type="compositionally biased region" description="Basic and acidic residues" evidence="1">
    <location>
        <begin position="9"/>
        <end position="34"/>
    </location>
</feature>
<accession>A0A4V3C463</accession>
<reference evidence="2 3" key="1">
    <citation type="submission" date="2019-03" db="EMBL/GenBank/DDBJ databases">
        <title>Genomic Encyclopedia of Archaeal and Bacterial Type Strains, Phase II (KMG-II): from individual species to whole genera.</title>
        <authorList>
            <person name="Goeker M."/>
        </authorList>
    </citation>
    <scope>NUCLEOTIDE SEQUENCE [LARGE SCALE GENOMIC DNA]</scope>
    <source>
        <strain evidence="2 3">DSM 19034</strain>
    </source>
</reference>
<sequence length="73" mass="8089">MIPEENNNELEKDGTRKTVYKETEERINEKKSDEGETSSVADLGRTDLISRPERANKPLGSSHEPGTAPGSNF</sequence>
<feature type="region of interest" description="Disordered" evidence="1">
    <location>
        <begin position="1"/>
        <end position="73"/>
    </location>
</feature>
<feature type="compositionally biased region" description="Basic and acidic residues" evidence="1">
    <location>
        <begin position="44"/>
        <end position="56"/>
    </location>
</feature>
<name>A0A4V3C463_9SPHI</name>